<evidence type="ECO:0000256" key="1">
    <source>
        <dbReference type="SAM" id="MobiDB-lite"/>
    </source>
</evidence>
<dbReference type="Proteomes" id="UP001397290">
    <property type="component" value="Unassembled WGS sequence"/>
</dbReference>
<evidence type="ECO:0000313" key="3">
    <source>
        <dbReference type="Proteomes" id="UP001397290"/>
    </source>
</evidence>
<comment type="caution">
    <text evidence="2">The sequence shown here is derived from an EMBL/GenBank/DDBJ whole genome shotgun (WGS) entry which is preliminary data.</text>
</comment>
<dbReference type="EMBL" id="JAAHCF010000492">
    <property type="protein sequence ID" value="KAK8143569.1"/>
    <property type="molecule type" value="Genomic_DNA"/>
</dbReference>
<accession>A0AAW0RNP8</accession>
<feature type="compositionally biased region" description="Basic and acidic residues" evidence="1">
    <location>
        <begin position="188"/>
        <end position="201"/>
    </location>
</feature>
<reference evidence="2 3" key="1">
    <citation type="submission" date="2020-02" db="EMBL/GenBank/DDBJ databases">
        <title>Comparative genomics of the hypocrealean fungal genus Beauvera.</title>
        <authorList>
            <person name="Showalter D.N."/>
            <person name="Bushley K.E."/>
            <person name="Rehner S.A."/>
        </authorList>
    </citation>
    <scope>NUCLEOTIDE SEQUENCE [LARGE SCALE GENOMIC DNA]</scope>
    <source>
        <strain evidence="2 3">ARSEF4384</strain>
    </source>
</reference>
<evidence type="ECO:0000313" key="2">
    <source>
        <dbReference type="EMBL" id="KAK8143569.1"/>
    </source>
</evidence>
<keyword evidence="3" id="KW-1185">Reference proteome</keyword>
<protein>
    <submittedName>
        <fullName evidence="2">Uncharacterized protein</fullName>
    </submittedName>
</protein>
<feature type="region of interest" description="Disordered" evidence="1">
    <location>
        <begin position="399"/>
        <end position="440"/>
    </location>
</feature>
<sequence length="595" mass="66027">MQTSQLDTVHAERPSVAVTGGSGESALRVLQRMADHLTKSFADFDGIPTPQVLHEQSVAQVNSILQQCFKRLREQRPEDAGSIENEIIQYAGERKSLEINGLRNAEDAWKERVATVFQELSDRLVATLQPPFFQQSLQKFTAGTLEPCLLYDPKQATVEEVPDSANVGTCHEINHHAVSNSGQAGLLHEAEESASRKREWYDQEEQAEPNKKSMRSTTAASLCEQHSDDEEGSSAVVRSDRVVESSTSSREEGAYDQQDGTHGTVVLKIIDSDGYHKGELKQVGVWGAKRVDSVLQKPVKRPVQLRQGRTFTQDHLNGICENGVKIISCMIQASGEVMEQPCTYCEKKNQGPFDQCIMVDDDHFRRCGNCEWVRGRCQGASATVETPVASTMEEELGSELDEATVSPDKPSTTQARPGTPIEGDRDSSSSALGGETVRTAPGPIALPEAAGLVMADRRWRIHQIKTGRFTSVDSSAQPQCWLAAGRRLIYGVFSFMEWRPTKYNHDFSVELGDIATVRASAQAWRARLIMKEHIACGKRKPSRGDVMVVFEGRETANRFLQFCVVEHIPILYEEPSAMVTEWRNMKSVNTLTGDE</sequence>
<feature type="region of interest" description="Disordered" evidence="1">
    <location>
        <begin position="179"/>
        <end position="259"/>
    </location>
</feature>
<organism evidence="2 3">
    <name type="scientific">Beauveria asiatica</name>
    <dbReference type="NCBI Taxonomy" id="1069075"/>
    <lineage>
        <taxon>Eukaryota</taxon>
        <taxon>Fungi</taxon>
        <taxon>Dikarya</taxon>
        <taxon>Ascomycota</taxon>
        <taxon>Pezizomycotina</taxon>
        <taxon>Sordariomycetes</taxon>
        <taxon>Hypocreomycetidae</taxon>
        <taxon>Hypocreales</taxon>
        <taxon>Cordycipitaceae</taxon>
        <taxon>Beauveria</taxon>
    </lineage>
</organism>
<proteinExistence type="predicted"/>
<name>A0AAW0RNP8_9HYPO</name>
<feature type="region of interest" description="Disordered" evidence="1">
    <location>
        <begin position="1"/>
        <end position="20"/>
    </location>
</feature>
<dbReference type="AlphaFoldDB" id="A0AAW0RNP8"/>
<feature type="compositionally biased region" description="Basic and acidic residues" evidence="1">
    <location>
        <begin position="238"/>
        <end position="253"/>
    </location>
</feature>
<dbReference type="Pfam" id="PF12511">
    <property type="entry name" value="DUF3716"/>
    <property type="match status" value="1"/>
</dbReference>
<gene>
    <name evidence="2" type="ORF">G3M48_007049</name>
</gene>
<dbReference type="InterPro" id="IPR022190">
    <property type="entry name" value="DUF3716"/>
</dbReference>